<accession>A0A4R4FDZ2</accession>
<dbReference type="RefSeq" id="WP_132279358.1">
    <property type="nucleotide sequence ID" value="NZ_JAOBST010000011.1"/>
</dbReference>
<dbReference type="Proteomes" id="UP000295710">
    <property type="component" value="Unassembled WGS sequence"/>
</dbReference>
<evidence type="ECO:0000313" key="2">
    <source>
        <dbReference type="Proteomes" id="UP000295710"/>
    </source>
</evidence>
<sequence length="125" mass="14405">MSEKKSYKLSKEEKAKGQIEYAAQSIVEQARMNGWKQIGFTTSSKSDRALKTIAECVKELGKKDELETQILETLTQYPKNVFEAEKCDTVVFVERYAYCKYSELETCLELMKKHNVSVLGVITYR</sequence>
<name>A0A4R4FDZ2_9FIRM</name>
<dbReference type="EMBL" id="SMMX01000013">
    <property type="protein sequence ID" value="TDA20979.1"/>
    <property type="molecule type" value="Genomic_DNA"/>
</dbReference>
<organism evidence="1 2">
    <name type="scientific">Extibacter muris</name>
    <dbReference type="NCBI Taxonomy" id="1796622"/>
    <lineage>
        <taxon>Bacteria</taxon>
        <taxon>Bacillati</taxon>
        <taxon>Bacillota</taxon>
        <taxon>Clostridia</taxon>
        <taxon>Lachnospirales</taxon>
        <taxon>Lachnospiraceae</taxon>
        <taxon>Extibacter</taxon>
    </lineage>
</organism>
<protein>
    <submittedName>
        <fullName evidence="1">Uncharacterized protein</fullName>
    </submittedName>
</protein>
<gene>
    <name evidence="1" type="ORF">E1963_14480</name>
</gene>
<dbReference type="AlphaFoldDB" id="A0A4R4FDZ2"/>
<evidence type="ECO:0000313" key="1">
    <source>
        <dbReference type="EMBL" id="TDA20979.1"/>
    </source>
</evidence>
<keyword evidence="2" id="KW-1185">Reference proteome</keyword>
<reference evidence="1 2" key="1">
    <citation type="journal article" date="2016" name="Nat. Microbiol.">
        <title>The Mouse Intestinal Bacterial Collection (miBC) provides host-specific insight into cultured diversity and functional potential of the gut microbiota.</title>
        <authorList>
            <person name="Lagkouvardos I."/>
            <person name="Pukall R."/>
            <person name="Abt B."/>
            <person name="Foesel B.U."/>
            <person name="Meier-Kolthoff J.P."/>
            <person name="Kumar N."/>
            <person name="Bresciani A."/>
            <person name="Martinez I."/>
            <person name="Just S."/>
            <person name="Ziegler C."/>
            <person name="Brugiroux S."/>
            <person name="Garzetti D."/>
            <person name="Wenning M."/>
            <person name="Bui T.P."/>
            <person name="Wang J."/>
            <person name="Hugenholtz F."/>
            <person name="Plugge C.M."/>
            <person name="Peterson D.A."/>
            <person name="Hornef M.W."/>
            <person name="Baines J.F."/>
            <person name="Smidt H."/>
            <person name="Walter J."/>
            <person name="Kristiansen K."/>
            <person name="Nielsen H.B."/>
            <person name="Haller D."/>
            <person name="Overmann J."/>
            <person name="Stecher B."/>
            <person name="Clavel T."/>
        </authorList>
    </citation>
    <scope>NUCLEOTIDE SEQUENCE [LARGE SCALE GENOMIC DNA]</scope>
    <source>
        <strain evidence="1 2">DSM 28560</strain>
    </source>
</reference>
<proteinExistence type="predicted"/>
<comment type="caution">
    <text evidence="1">The sequence shown here is derived from an EMBL/GenBank/DDBJ whole genome shotgun (WGS) entry which is preliminary data.</text>
</comment>